<name>A0A9P5YJZ9_9AGAR</name>
<dbReference type="AlphaFoldDB" id="A0A9P5YJZ9"/>
<keyword evidence="1" id="KW-0732">Signal</keyword>
<reference evidence="2" key="1">
    <citation type="submission" date="2020-11" db="EMBL/GenBank/DDBJ databases">
        <authorList>
            <consortium name="DOE Joint Genome Institute"/>
            <person name="Ahrendt S."/>
            <person name="Riley R."/>
            <person name="Andreopoulos W."/>
            <person name="Labutti K."/>
            <person name="Pangilinan J."/>
            <person name="Ruiz-Duenas F.J."/>
            <person name="Barrasa J.M."/>
            <person name="Sanchez-Garcia M."/>
            <person name="Camarero S."/>
            <person name="Miyauchi S."/>
            <person name="Serrano A."/>
            <person name="Linde D."/>
            <person name="Babiker R."/>
            <person name="Drula E."/>
            <person name="Ayuso-Fernandez I."/>
            <person name="Pacheco R."/>
            <person name="Padilla G."/>
            <person name="Ferreira P."/>
            <person name="Barriuso J."/>
            <person name="Kellner H."/>
            <person name="Castanera R."/>
            <person name="Alfaro M."/>
            <person name="Ramirez L."/>
            <person name="Pisabarro A.G."/>
            <person name="Kuo A."/>
            <person name="Tritt A."/>
            <person name="Lipzen A."/>
            <person name="He G."/>
            <person name="Yan M."/>
            <person name="Ng V."/>
            <person name="Cullen D."/>
            <person name="Martin F."/>
            <person name="Rosso M.-N."/>
            <person name="Henrissat B."/>
            <person name="Hibbett D."/>
            <person name="Martinez A.T."/>
            <person name="Grigoriev I.V."/>
        </authorList>
    </citation>
    <scope>NUCLEOTIDE SEQUENCE</scope>
    <source>
        <strain evidence="2">CIRM-BRFM 674</strain>
    </source>
</reference>
<feature type="signal peptide" evidence="1">
    <location>
        <begin position="1"/>
        <end position="22"/>
    </location>
</feature>
<dbReference type="EMBL" id="MU155963">
    <property type="protein sequence ID" value="KAF9470502.1"/>
    <property type="molecule type" value="Genomic_DNA"/>
</dbReference>
<evidence type="ECO:0000313" key="3">
    <source>
        <dbReference type="Proteomes" id="UP000807469"/>
    </source>
</evidence>
<comment type="caution">
    <text evidence="2">The sequence shown here is derived from an EMBL/GenBank/DDBJ whole genome shotgun (WGS) entry which is preliminary data.</text>
</comment>
<feature type="chain" id="PRO_5040111764" evidence="1">
    <location>
        <begin position="23"/>
        <end position="249"/>
    </location>
</feature>
<accession>A0A9P5YJZ9</accession>
<sequence length="249" mass="28859">MANVFAHLYLLDLGLECGGANAYEDFLSTVVKPCIPFLQHLAILRIFFHVDRVDWEDMDEKDSDDEDGNIIFYEHPTNPWMASEWITAMTSLPCLRTLWLDTPLFLFDDLKIDGNKLPLLDQIKPWACGSSLERIYLFYGYDETYGIHGIFSEGYQQRALKNGDISKLFNRHRHMLWTYQDQTSTSSNYEWEGQDEPTTPTQPKCGEIIGTSITYEDAVYSSPSFDIIGGPARPMNFDEFYDWHIVEYN</sequence>
<proteinExistence type="predicted"/>
<organism evidence="2 3">
    <name type="scientific">Pholiota conissans</name>
    <dbReference type="NCBI Taxonomy" id="109636"/>
    <lineage>
        <taxon>Eukaryota</taxon>
        <taxon>Fungi</taxon>
        <taxon>Dikarya</taxon>
        <taxon>Basidiomycota</taxon>
        <taxon>Agaricomycotina</taxon>
        <taxon>Agaricomycetes</taxon>
        <taxon>Agaricomycetidae</taxon>
        <taxon>Agaricales</taxon>
        <taxon>Agaricineae</taxon>
        <taxon>Strophariaceae</taxon>
        <taxon>Pholiota</taxon>
    </lineage>
</organism>
<protein>
    <submittedName>
        <fullName evidence="2">Uncharacterized protein</fullName>
    </submittedName>
</protein>
<keyword evidence="3" id="KW-1185">Reference proteome</keyword>
<gene>
    <name evidence="2" type="ORF">BDN70DRAFT_902054</name>
</gene>
<dbReference type="Proteomes" id="UP000807469">
    <property type="component" value="Unassembled WGS sequence"/>
</dbReference>
<evidence type="ECO:0000313" key="2">
    <source>
        <dbReference type="EMBL" id="KAF9470502.1"/>
    </source>
</evidence>
<evidence type="ECO:0000256" key="1">
    <source>
        <dbReference type="SAM" id="SignalP"/>
    </source>
</evidence>